<proteinExistence type="predicted"/>
<evidence type="ECO:0000256" key="1">
    <source>
        <dbReference type="SAM" id="MobiDB-lite"/>
    </source>
</evidence>
<keyword evidence="3" id="KW-1185">Reference proteome</keyword>
<dbReference type="EMBL" id="JBHSKD010000027">
    <property type="protein sequence ID" value="MFC5179406.1"/>
    <property type="molecule type" value="Genomic_DNA"/>
</dbReference>
<feature type="compositionally biased region" description="Basic and acidic residues" evidence="1">
    <location>
        <begin position="417"/>
        <end position="429"/>
    </location>
</feature>
<sequence length="468" mass="51037">MSEESWHQARLIPTSGISGAEEQERRATSAYLAVLGAVKEFARAVLTPLGAPAGTIETYVEVPFVVGEKKVIPDGLIRVRRGNRSWTALVEVKTGRNELQTEQLENYLDVARDQGFDALITISNEIPAIAGQHPTKVDKRKLRKVELHHWSWTYLLSAAVMQKEHRGISDPEQAWILGELIRYLEHPRSGAMEMEDMGSNWVTVRQAVTEGTLRATDKSAPEVAARFDALLRYASLRLGRQLGTEVVHVVTRKELAEPSLRTQSLLTGLVSTGSLSGAIRIPNTVAPITVTADLRAGRITCHLDVDAPKEGRATTRVNWLLRQLKSAPDGVRIEAFIANARGDGAAELLGAVRQEPGALIHDPKKELRSFRIAMSVPMGAKRGRGRGSFIDSVLDLVDSFYGDVVQFLKPWAAAPPRMREPEVVPHEEPVALASTAISSQDGAEPVAQVGPGEGSSSPSRTGEYNPGR</sequence>
<dbReference type="RefSeq" id="WP_378593508.1">
    <property type="nucleotide sequence ID" value="NZ_JBHSKD010000027.1"/>
</dbReference>
<evidence type="ECO:0000313" key="3">
    <source>
        <dbReference type="Proteomes" id="UP001596087"/>
    </source>
</evidence>
<evidence type="ECO:0000313" key="2">
    <source>
        <dbReference type="EMBL" id="MFC5179406.1"/>
    </source>
</evidence>
<feature type="region of interest" description="Disordered" evidence="1">
    <location>
        <begin position="417"/>
        <end position="468"/>
    </location>
</feature>
<comment type="caution">
    <text evidence="2">The sequence shown here is derived from an EMBL/GenBank/DDBJ whole genome shotgun (WGS) entry which is preliminary data.</text>
</comment>
<reference evidence="3" key="1">
    <citation type="journal article" date="2019" name="Int. J. Syst. Evol. Microbiol.">
        <title>The Global Catalogue of Microorganisms (GCM) 10K type strain sequencing project: providing services to taxonomists for standard genome sequencing and annotation.</title>
        <authorList>
            <consortium name="The Broad Institute Genomics Platform"/>
            <consortium name="The Broad Institute Genome Sequencing Center for Infectious Disease"/>
            <person name="Wu L."/>
            <person name="Ma J."/>
        </authorList>
    </citation>
    <scope>NUCLEOTIDE SEQUENCE [LARGE SCALE GENOMIC DNA]</scope>
    <source>
        <strain evidence="3">DFY41</strain>
    </source>
</reference>
<organism evidence="2 3">
    <name type="scientific">Nocardioides taihuensis</name>
    <dbReference type="NCBI Taxonomy" id="1835606"/>
    <lineage>
        <taxon>Bacteria</taxon>
        <taxon>Bacillati</taxon>
        <taxon>Actinomycetota</taxon>
        <taxon>Actinomycetes</taxon>
        <taxon>Propionibacteriales</taxon>
        <taxon>Nocardioidaceae</taxon>
        <taxon>Nocardioides</taxon>
    </lineage>
</organism>
<name>A0ABW0BPU1_9ACTN</name>
<accession>A0ABW0BPU1</accession>
<gene>
    <name evidence="2" type="ORF">ACFPGP_22205</name>
</gene>
<protein>
    <recommendedName>
        <fullName evidence="4">Stress response protein</fullName>
    </recommendedName>
</protein>
<dbReference type="Proteomes" id="UP001596087">
    <property type="component" value="Unassembled WGS sequence"/>
</dbReference>
<evidence type="ECO:0008006" key="4">
    <source>
        <dbReference type="Google" id="ProtNLM"/>
    </source>
</evidence>